<name>G2XXB0_BOTF4</name>
<accession>G2XXB0</accession>
<dbReference type="HOGENOM" id="CLU_3106050_0_0_1"/>
<gene>
    <name evidence="1" type="ORF">BofuT4_uP009050.1</name>
</gene>
<evidence type="ECO:0000313" key="2">
    <source>
        <dbReference type="Proteomes" id="UP000008177"/>
    </source>
</evidence>
<evidence type="ECO:0000313" key="1">
    <source>
        <dbReference type="EMBL" id="CCD45188.1"/>
    </source>
</evidence>
<dbReference type="Proteomes" id="UP000008177">
    <property type="component" value="Unplaced contigs"/>
</dbReference>
<dbReference type="EMBL" id="FQ790275">
    <property type="protein sequence ID" value="CCD45188.1"/>
    <property type="molecule type" value="Genomic_DNA"/>
</dbReference>
<proteinExistence type="predicted"/>
<protein>
    <submittedName>
        <fullName evidence="1">Uncharacterized protein</fullName>
    </submittedName>
</protein>
<reference evidence="2" key="1">
    <citation type="journal article" date="2011" name="PLoS Genet.">
        <title>Genomic analysis of the necrotrophic fungal pathogens Sclerotinia sclerotiorum and Botrytis cinerea.</title>
        <authorList>
            <person name="Amselem J."/>
            <person name="Cuomo C.A."/>
            <person name="van Kan J.A."/>
            <person name="Viaud M."/>
            <person name="Benito E.P."/>
            <person name="Couloux A."/>
            <person name="Coutinho P.M."/>
            <person name="de Vries R.P."/>
            <person name="Dyer P.S."/>
            <person name="Fillinger S."/>
            <person name="Fournier E."/>
            <person name="Gout L."/>
            <person name="Hahn M."/>
            <person name="Kohn L."/>
            <person name="Lapalu N."/>
            <person name="Plummer K.M."/>
            <person name="Pradier J.M."/>
            <person name="Quevillon E."/>
            <person name="Sharon A."/>
            <person name="Simon A."/>
            <person name="ten Have A."/>
            <person name="Tudzynski B."/>
            <person name="Tudzynski P."/>
            <person name="Wincker P."/>
            <person name="Andrew M."/>
            <person name="Anthouard V."/>
            <person name="Beever R.E."/>
            <person name="Beffa R."/>
            <person name="Benoit I."/>
            <person name="Bouzid O."/>
            <person name="Brault B."/>
            <person name="Chen Z."/>
            <person name="Choquer M."/>
            <person name="Collemare J."/>
            <person name="Cotton P."/>
            <person name="Danchin E.G."/>
            <person name="Da Silva C."/>
            <person name="Gautier A."/>
            <person name="Giraud C."/>
            <person name="Giraud T."/>
            <person name="Gonzalez C."/>
            <person name="Grossetete S."/>
            <person name="Guldener U."/>
            <person name="Henrissat B."/>
            <person name="Howlett B.J."/>
            <person name="Kodira C."/>
            <person name="Kretschmer M."/>
            <person name="Lappartient A."/>
            <person name="Leroch M."/>
            <person name="Levis C."/>
            <person name="Mauceli E."/>
            <person name="Neuveglise C."/>
            <person name="Oeser B."/>
            <person name="Pearson M."/>
            <person name="Poulain J."/>
            <person name="Poussereau N."/>
            <person name="Quesneville H."/>
            <person name="Rascle C."/>
            <person name="Schumacher J."/>
            <person name="Segurens B."/>
            <person name="Sexton A."/>
            <person name="Silva E."/>
            <person name="Sirven C."/>
            <person name="Soanes D.M."/>
            <person name="Talbot N.J."/>
            <person name="Templeton M."/>
            <person name="Yandava C."/>
            <person name="Yarden O."/>
            <person name="Zeng Q."/>
            <person name="Rollins J.A."/>
            <person name="Lebrun M.H."/>
            <person name="Dickman M."/>
        </authorList>
    </citation>
    <scope>NUCLEOTIDE SEQUENCE [LARGE SCALE GENOMIC DNA]</scope>
    <source>
        <strain evidence="2">T4</strain>
    </source>
</reference>
<dbReference type="InParanoid" id="G2XXB0"/>
<organism evidence="1 2">
    <name type="scientific">Botryotinia fuckeliana (strain T4)</name>
    <name type="common">Noble rot fungus</name>
    <name type="synonym">Botrytis cinerea</name>
    <dbReference type="NCBI Taxonomy" id="999810"/>
    <lineage>
        <taxon>Eukaryota</taxon>
        <taxon>Fungi</taxon>
        <taxon>Dikarya</taxon>
        <taxon>Ascomycota</taxon>
        <taxon>Pezizomycotina</taxon>
        <taxon>Leotiomycetes</taxon>
        <taxon>Helotiales</taxon>
        <taxon>Sclerotiniaceae</taxon>
        <taxon>Botrytis</taxon>
    </lineage>
</organism>
<dbReference type="AlphaFoldDB" id="G2XXB0"/>
<sequence length="51" mass="5713">METDNNNSTLSEPQESYRNQNLIGLLTRKLLSMIVHDNPVEEPVNIGEDGS</sequence>